<dbReference type="GO" id="GO:0004155">
    <property type="term" value="F:6,7-dihydropteridine reductase activity"/>
    <property type="evidence" value="ECO:0007669"/>
    <property type="project" value="UniProtKB-EC"/>
</dbReference>
<comment type="catalytic activity">
    <reaction evidence="12">
        <text>5,6,7,8-tetrahydropteridine + NAD(+) = 6,7-dihydropteridine + NADH + H(+)</text>
        <dbReference type="Rhea" id="RHEA:17869"/>
        <dbReference type="ChEBI" id="CHEBI:15378"/>
        <dbReference type="ChEBI" id="CHEBI:28889"/>
        <dbReference type="ChEBI" id="CHEBI:30156"/>
        <dbReference type="ChEBI" id="CHEBI:57540"/>
        <dbReference type="ChEBI" id="CHEBI:57945"/>
        <dbReference type="EC" id="1.5.1.34"/>
    </reaction>
    <physiologicalReaction direction="right-to-left" evidence="12">
        <dbReference type="Rhea" id="RHEA:17871"/>
    </physiologicalReaction>
</comment>
<evidence type="ECO:0000256" key="7">
    <source>
        <dbReference type="ARBA" id="ARBA00039153"/>
    </source>
</evidence>
<name>A0A267GYB7_9PLAT</name>
<dbReference type="InterPro" id="IPR036291">
    <property type="entry name" value="NAD(P)-bd_dom_sf"/>
</dbReference>
<dbReference type="InterPro" id="IPR002347">
    <property type="entry name" value="SDR_fam"/>
</dbReference>
<dbReference type="GO" id="GO:0070404">
    <property type="term" value="F:NADH binding"/>
    <property type="evidence" value="ECO:0007669"/>
    <property type="project" value="TreeGrafter"/>
</dbReference>
<sequence length="259" mass="26564">MASAAYRVLVYGGRGALGSQCVAKLRSAGCWVCTVDLQHNDQSDACIVAPRSAQSLTEQEAAVMSSAGIIDGLSPHSLDAILCVAGGWAGGNAASKNFVRNCELVLQQSIWSSIIAARLASRYLRPGGLLTLSGAQAAASGGATPGMIGYGLAKAAVHQLTASLAAPKSGLPEGATVLALLPATLDTPANRRAMGDAKASGWTPLEFVADLLHSWLVDKDARPPSGSLLALVTRDSVTECDPSKAPRHVRLGQLVSLIG</sequence>
<accession>A0A267GYB7</accession>
<dbReference type="EC" id="1.5.1.34" evidence="7"/>
<comment type="caution">
    <text evidence="13">The sequence shown here is derived from an EMBL/GenBank/DDBJ whole genome shotgun (WGS) entry which is preliminary data.</text>
</comment>
<comment type="catalytic activity">
    <reaction evidence="11">
        <text>5,6,7,8-tetrahydropteridine + NADP(+) = 6,7-dihydropteridine + NADPH + H(+)</text>
        <dbReference type="Rhea" id="RHEA:17865"/>
        <dbReference type="ChEBI" id="CHEBI:15378"/>
        <dbReference type="ChEBI" id="CHEBI:28889"/>
        <dbReference type="ChEBI" id="CHEBI:30156"/>
        <dbReference type="ChEBI" id="CHEBI:57783"/>
        <dbReference type="ChEBI" id="CHEBI:58349"/>
        <dbReference type="EC" id="1.5.1.34"/>
    </reaction>
    <physiologicalReaction direction="right-to-left" evidence="11">
        <dbReference type="Rhea" id="RHEA:17867"/>
    </physiologicalReaction>
</comment>
<evidence type="ECO:0000313" key="13">
    <source>
        <dbReference type="EMBL" id="PAA91020.1"/>
    </source>
</evidence>
<evidence type="ECO:0000256" key="12">
    <source>
        <dbReference type="ARBA" id="ARBA00047536"/>
    </source>
</evidence>
<evidence type="ECO:0000256" key="6">
    <source>
        <dbReference type="ARBA" id="ARBA00037099"/>
    </source>
</evidence>
<dbReference type="Proteomes" id="UP000215902">
    <property type="component" value="Unassembled WGS sequence"/>
</dbReference>
<dbReference type="OrthoDB" id="1204at2759"/>
<dbReference type="Pfam" id="PF13561">
    <property type="entry name" value="adh_short_C2"/>
    <property type="match status" value="1"/>
</dbReference>
<dbReference type="EMBL" id="NIVC01000098">
    <property type="protein sequence ID" value="PAA91020.1"/>
    <property type="molecule type" value="Genomic_DNA"/>
</dbReference>
<comment type="subunit">
    <text evidence="2">Homodimer.</text>
</comment>
<gene>
    <name evidence="14" type="ORF">BOX15_Mlig033886g4</name>
    <name evidence="13" type="ORF">BOX15_Mlig033886g8</name>
</gene>
<evidence type="ECO:0000256" key="10">
    <source>
        <dbReference type="ARBA" id="ARBA00042518"/>
    </source>
</evidence>
<evidence type="ECO:0000256" key="8">
    <source>
        <dbReference type="ARBA" id="ARBA00039520"/>
    </source>
</evidence>
<keyword evidence="5" id="KW-0783">Tetrahydrobiopterin biosynthesis</keyword>
<evidence type="ECO:0000313" key="14">
    <source>
        <dbReference type="EMBL" id="PAA92938.1"/>
    </source>
</evidence>
<dbReference type="AlphaFoldDB" id="A0A267GYB7"/>
<protein>
    <recommendedName>
        <fullName evidence="8">Dihydropteridine reductase</fullName>
        <ecNumber evidence="7">1.5.1.34</ecNumber>
    </recommendedName>
    <alternativeName>
        <fullName evidence="10">HDHPR</fullName>
    </alternativeName>
    <alternativeName>
        <fullName evidence="9">Quinoid dihydropteridine reductase</fullName>
    </alternativeName>
</protein>
<dbReference type="EMBL" id="NIVC01000037">
    <property type="protein sequence ID" value="PAA92938.1"/>
    <property type="molecule type" value="Genomic_DNA"/>
</dbReference>
<reference evidence="13 15" key="1">
    <citation type="submission" date="2017-06" db="EMBL/GenBank/DDBJ databases">
        <title>A platform for efficient transgenesis in Macrostomum lignano, a flatworm model organism for stem cell research.</title>
        <authorList>
            <person name="Berezikov E."/>
        </authorList>
    </citation>
    <scope>NUCLEOTIDE SEQUENCE [LARGE SCALE GENOMIC DNA]</scope>
    <source>
        <strain evidence="13">DV1</strain>
        <tissue evidence="13">Whole organism</tissue>
    </source>
</reference>
<dbReference type="FunFam" id="3.40.50.720:FF:000157">
    <property type="entry name" value="Quinoid dihydropteridine reductase"/>
    <property type="match status" value="1"/>
</dbReference>
<organism evidence="13 15">
    <name type="scientific">Macrostomum lignano</name>
    <dbReference type="NCBI Taxonomy" id="282301"/>
    <lineage>
        <taxon>Eukaryota</taxon>
        <taxon>Metazoa</taxon>
        <taxon>Spiralia</taxon>
        <taxon>Lophotrochozoa</taxon>
        <taxon>Platyhelminthes</taxon>
        <taxon>Rhabditophora</taxon>
        <taxon>Macrostomorpha</taxon>
        <taxon>Macrostomida</taxon>
        <taxon>Macrostomidae</taxon>
        <taxon>Macrostomum</taxon>
    </lineage>
</organism>
<dbReference type="GO" id="GO:0006729">
    <property type="term" value="P:tetrahydrobiopterin biosynthetic process"/>
    <property type="evidence" value="ECO:0007669"/>
    <property type="project" value="UniProtKB-KW"/>
</dbReference>
<dbReference type="GO" id="GO:0005737">
    <property type="term" value="C:cytoplasm"/>
    <property type="evidence" value="ECO:0007669"/>
    <property type="project" value="TreeGrafter"/>
</dbReference>
<dbReference type="GO" id="GO:0006559">
    <property type="term" value="P:L-phenylalanine catabolic process"/>
    <property type="evidence" value="ECO:0007669"/>
    <property type="project" value="TreeGrafter"/>
</dbReference>
<proteinExistence type="inferred from homology"/>
<dbReference type="GO" id="GO:0070402">
    <property type="term" value="F:NADPH binding"/>
    <property type="evidence" value="ECO:0007669"/>
    <property type="project" value="TreeGrafter"/>
</dbReference>
<dbReference type="CDD" id="cd05334">
    <property type="entry name" value="DHPR_SDR_c_like"/>
    <property type="match status" value="1"/>
</dbReference>
<comment type="similarity">
    <text evidence="1">Belongs to the short-chain dehydrogenases/reductases (SDR) family.</text>
</comment>
<keyword evidence="15" id="KW-1185">Reference proteome</keyword>
<dbReference type="SUPFAM" id="SSF51735">
    <property type="entry name" value="NAD(P)-binding Rossmann-fold domains"/>
    <property type="match status" value="1"/>
</dbReference>
<dbReference type="Gene3D" id="3.40.50.720">
    <property type="entry name" value="NAD(P)-binding Rossmann-like Domain"/>
    <property type="match status" value="1"/>
</dbReference>
<evidence type="ECO:0000256" key="5">
    <source>
        <dbReference type="ARBA" id="ARBA00023007"/>
    </source>
</evidence>
<evidence type="ECO:0000256" key="3">
    <source>
        <dbReference type="ARBA" id="ARBA00022857"/>
    </source>
</evidence>
<dbReference type="STRING" id="282301.A0A267GYB7"/>
<evidence type="ECO:0000256" key="11">
    <source>
        <dbReference type="ARBA" id="ARBA00047429"/>
    </source>
</evidence>
<keyword evidence="4" id="KW-0560">Oxidoreductase</keyword>
<evidence type="ECO:0000256" key="2">
    <source>
        <dbReference type="ARBA" id="ARBA00011738"/>
    </source>
</evidence>
<keyword evidence="3" id="KW-0521">NADP</keyword>
<comment type="function">
    <text evidence="6">Catalyzes the conversion of quinonoid dihydrobiopterin into tetrahydrobiopterin.</text>
</comment>
<evidence type="ECO:0000256" key="4">
    <source>
        <dbReference type="ARBA" id="ARBA00023002"/>
    </source>
</evidence>
<evidence type="ECO:0000313" key="15">
    <source>
        <dbReference type="Proteomes" id="UP000215902"/>
    </source>
</evidence>
<dbReference type="PANTHER" id="PTHR15104:SF0">
    <property type="entry name" value="DIHYDROPTERIDINE REDUCTASE"/>
    <property type="match status" value="1"/>
</dbReference>
<evidence type="ECO:0000256" key="9">
    <source>
        <dbReference type="ARBA" id="ARBA00041348"/>
    </source>
</evidence>
<evidence type="ECO:0000256" key="1">
    <source>
        <dbReference type="ARBA" id="ARBA00006484"/>
    </source>
</evidence>
<dbReference type="PANTHER" id="PTHR15104">
    <property type="entry name" value="DIHYDROPTERIDINE REDUCTASE"/>
    <property type="match status" value="1"/>
</dbReference>